<evidence type="ECO:0000313" key="3">
    <source>
        <dbReference type="Proteomes" id="UP000677265"/>
    </source>
</evidence>
<dbReference type="RefSeq" id="WP_213146085.1">
    <property type="nucleotide sequence ID" value="NZ_JAGYPE020000031.1"/>
</dbReference>
<comment type="caution">
    <text evidence="1">The sequence shown here is derived from an EMBL/GenBank/DDBJ whole genome shotgun (WGS) entry which is preliminary data.</text>
</comment>
<reference evidence="1" key="1">
    <citation type="submission" date="2021-05" db="EMBL/GenBank/DDBJ databases">
        <title>Novel Bacillus species.</title>
        <authorList>
            <person name="Liu G."/>
        </authorList>
    </citation>
    <scope>NUCLEOTIDE SEQUENCE</scope>
    <source>
        <strain evidence="1 3">FJAT-50051</strain>
    </source>
</reference>
<protein>
    <submittedName>
        <fullName evidence="1">Uncharacterized protein</fullName>
    </submittedName>
</protein>
<dbReference type="EMBL" id="JAGYPE020000031">
    <property type="protein sequence ID" value="MCH6267192.1"/>
    <property type="molecule type" value="Genomic_DNA"/>
</dbReference>
<dbReference type="AlphaFoldDB" id="A0A942YE13"/>
<proteinExistence type="predicted"/>
<gene>
    <name evidence="2" type="ORF">KHB02_016845</name>
    <name evidence="1" type="ORF">KHB02_33290</name>
</gene>
<organism evidence="1">
    <name type="scientific">Neobacillus citreus</name>
    <dbReference type="NCBI Taxonomy" id="2833578"/>
    <lineage>
        <taxon>Bacteria</taxon>
        <taxon>Bacillati</taxon>
        <taxon>Bacillota</taxon>
        <taxon>Bacilli</taxon>
        <taxon>Bacillales</taxon>
        <taxon>Bacillaceae</taxon>
        <taxon>Neobacillus</taxon>
    </lineage>
</organism>
<dbReference type="EMBL" id="JAGYPE010000007">
    <property type="protein sequence ID" value="MBS4186250.1"/>
    <property type="molecule type" value="Genomic_DNA"/>
</dbReference>
<evidence type="ECO:0000313" key="2">
    <source>
        <dbReference type="EMBL" id="MCH6267192.1"/>
    </source>
</evidence>
<accession>A0A942YE13</accession>
<evidence type="ECO:0000313" key="1">
    <source>
        <dbReference type="EMBL" id="MBS4186250.1"/>
    </source>
</evidence>
<name>A0A942YE13_9BACI</name>
<sequence length="110" mass="12486">MNLNYRFLAMNTLVGVSNDRLKEISENDFSSLTRVQKANLSNELGEMYNSLSTFKSVNPEIQQLATMCMEQKVKIAESDAVVNESNRAKRAAVQQGKFSSYEIPWMNRGE</sequence>
<dbReference type="Proteomes" id="UP000677265">
    <property type="component" value="Unassembled WGS sequence"/>
</dbReference>
<keyword evidence="3" id="KW-1185">Reference proteome</keyword>